<reference evidence="1" key="1">
    <citation type="journal article" date="2018" name="DNA Res.">
        <title>Multiple hybrid de novo genome assembly of finger millet, an orphan allotetraploid crop.</title>
        <authorList>
            <person name="Hatakeyama M."/>
            <person name="Aluri S."/>
            <person name="Balachadran M.T."/>
            <person name="Sivarajan S.R."/>
            <person name="Patrignani A."/>
            <person name="Gruter S."/>
            <person name="Poveda L."/>
            <person name="Shimizu-Inatsugi R."/>
            <person name="Baeten J."/>
            <person name="Francoijs K.J."/>
            <person name="Nataraja K.N."/>
            <person name="Reddy Y.A.N."/>
            <person name="Phadnis S."/>
            <person name="Ravikumar R.L."/>
            <person name="Schlapbach R."/>
            <person name="Sreeman S.M."/>
            <person name="Shimizu K.K."/>
        </authorList>
    </citation>
    <scope>NUCLEOTIDE SEQUENCE</scope>
</reference>
<proteinExistence type="predicted"/>
<dbReference type="EMBL" id="BQKI01000004">
    <property type="protein sequence ID" value="GJM92294.1"/>
    <property type="molecule type" value="Genomic_DNA"/>
</dbReference>
<reference evidence="1" key="2">
    <citation type="submission" date="2021-12" db="EMBL/GenBank/DDBJ databases">
        <title>Resequencing data analysis of finger millet.</title>
        <authorList>
            <person name="Hatakeyama M."/>
            <person name="Aluri S."/>
            <person name="Balachadran M.T."/>
            <person name="Sivarajan S.R."/>
            <person name="Poveda L."/>
            <person name="Shimizu-Inatsugi R."/>
            <person name="Schlapbach R."/>
            <person name="Sreeman S.M."/>
            <person name="Shimizu K.K."/>
        </authorList>
    </citation>
    <scope>NUCLEOTIDE SEQUENCE</scope>
</reference>
<evidence type="ECO:0000313" key="1">
    <source>
        <dbReference type="EMBL" id="GJM92294.1"/>
    </source>
</evidence>
<organism evidence="1 2">
    <name type="scientific">Eleusine coracana subsp. coracana</name>
    <dbReference type="NCBI Taxonomy" id="191504"/>
    <lineage>
        <taxon>Eukaryota</taxon>
        <taxon>Viridiplantae</taxon>
        <taxon>Streptophyta</taxon>
        <taxon>Embryophyta</taxon>
        <taxon>Tracheophyta</taxon>
        <taxon>Spermatophyta</taxon>
        <taxon>Magnoliopsida</taxon>
        <taxon>Liliopsida</taxon>
        <taxon>Poales</taxon>
        <taxon>Poaceae</taxon>
        <taxon>PACMAD clade</taxon>
        <taxon>Chloridoideae</taxon>
        <taxon>Cynodonteae</taxon>
        <taxon>Eleusininae</taxon>
        <taxon>Eleusine</taxon>
    </lineage>
</organism>
<dbReference type="AlphaFoldDB" id="A0AAV5C0S4"/>
<accession>A0AAV5C0S4</accession>
<name>A0AAV5C0S4_ELECO</name>
<sequence>MAEKREVQNFSGFAHSRRYACPADWSYAAVVFTNEGRRIGDCYTHVGEELALDFLNLRDLAGVHDLATYVASLRAEACCQQKQAGNNGAKDARGVLARGMEFAFTA</sequence>
<keyword evidence="2" id="KW-1185">Reference proteome</keyword>
<evidence type="ECO:0000313" key="2">
    <source>
        <dbReference type="Proteomes" id="UP001054889"/>
    </source>
</evidence>
<gene>
    <name evidence="1" type="primary">ga08750</name>
    <name evidence="1" type="ORF">PR202_ga08750</name>
</gene>
<protein>
    <submittedName>
        <fullName evidence="1">Uncharacterized protein</fullName>
    </submittedName>
</protein>
<comment type="caution">
    <text evidence="1">The sequence shown here is derived from an EMBL/GenBank/DDBJ whole genome shotgun (WGS) entry which is preliminary data.</text>
</comment>
<dbReference type="Proteomes" id="UP001054889">
    <property type="component" value="Unassembled WGS sequence"/>
</dbReference>